<dbReference type="PANTHER" id="PTHR12993">
    <property type="entry name" value="N-ACETYLGLUCOSAMINYL-PHOSPHATIDYLINOSITOL DE-N-ACETYLASE-RELATED"/>
    <property type="match status" value="1"/>
</dbReference>
<dbReference type="Pfam" id="PF02585">
    <property type="entry name" value="PIG-L"/>
    <property type="match status" value="1"/>
</dbReference>
<dbReference type="InterPro" id="IPR003737">
    <property type="entry name" value="GlcNAc_PI_deacetylase-related"/>
</dbReference>
<organism evidence="1 2">
    <name type="scientific">Fodinisporobacter ferrooxydans</name>
    <dbReference type="NCBI Taxonomy" id="2901836"/>
    <lineage>
        <taxon>Bacteria</taxon>
        <taxon>Bacillati</taxon>
        <taxon>Bacillota</taxon>
        <taxon>Bacilli</taxon>
        <taxon>Bacillales</taxon>
        <taxon>Alicyclobacillaceae</taxon>
        <taxon>Fodinisporobacter</taxon>
    </lineage>
</organism>
<reference evidence="1" key="1">
    <citation type="submission" date="2021-12" db="EMBL/GenBank/DDBJ databases">
        <title>Alicyclobacillaceae gen. nov., sp. nov., isolated from chalcocite enrichment system.</title>
        <authorList>
            <person name="Jiang Z."/>
        </authorList>
    </citation>
    <scope>NUCLEOTIDE SEQUENCE</scope>
    <source>
        <strain evidence="1">MYW30-H2</strain>
    </source>
</reference>
<keyword evidence="2" id="KW-1185">Reference proteome</keyword>
<dbReference type="EMBL" id="CP089291">
    <property type="protein sequence ID" value="UOF92560.1"/>
    <property type="molecule type" value="Genomic_DNA"/>
</dbReference>
<evidence type="ECO:0000313" key="2">
    <source>
        <dbReference type="Proteomes" id="UP000830167"/>
    </source>
</evidence>
<gene>
    <name evidence="1" type="ORF">LSG31_10620</name>
</gene>
<sequence length="232" mass="26508">MNSLNFNQQRVLILAPHADDETIGCGGIIQKFLKNNSSIRVVIASFVLGQYTKYKKKLAKYELYSGSERLKELQAAMQILGVADYHFLYTDTAMPMYHSRLDTIPKVDLVAKIESHIQEFQPTIVILPSKTKHQDHLVLHEAGITSCRPYFWNGSIFVYETDGEITFEPNLFLPLAEEELQVKMQALAAYQTQIGEECHPVHPKSIRIKAQFRGQAIYSEYAEAFQMIRLHG</sequence>
<dbReference type="SUPFAM" id="SSF102588">
    <property type="entry name" value="LmbE-like"/>
    <property type="match status" value="1"/>
</dbReference>
<accession>A0ABY4CPY5</accession>
<name>A0ABY4CPY5_9BACL</name>
<evidence type="ECO:0000313" key="1">
    <source>
        <dbReference type="EMBL" id="UOF92560.1"/>
    </source>
</evidence>
<proteinExistence type="predicted"/>
<dbReference type="InterPro" id="IPR024078">
    <property type="entry name" value="LmbE-like_dom_sf"/>
</dbReference>
<dbReference type="PANTHER" id="PTHR12993:SF11">
    <property type="entry name" value="N-ACETYLGLUCOSAMINYL-PHOSPHATIDYLINOSITOL DE-N-ACETYLASE"/>
    <property type="match status" value="1"/>
</dbReference>
<dbReference type="RefSeq" id="WP_347439231.1">
    <property type="nucleotide sequence ID" value="NZ_CP089291.1"/>
</dbReference>
<dbReference type="Gene3D" id="3.40.50.10320">
    <property type="entry name" value="LmbE-like"/>
    <property type="match status" value="1"/>
</dbReference>
<dbReference type="Proteomes" id="UP000830167">
    <property type="component" value="Chromosome"/>
</dbReference>
<protein>
    <submittedName>
        <fullName evidence="1">PIG-L family deacetylase</fullName>
    </submittedName>
</protein>